<dbReference type="GO" id="GO:0006397">
    <property type="term" value="P:mRNA processing"/>
    <property type="evidence" value="ECO:0007669"/>
    <property type="project" value="UniProtKB-KW"/>
</dbReference>
<evidence type="ECO:0000259" key="4">
    <source>
        <dbReference type="PROSITE" id="PS50158"/>
    </source>
</evidence>
<dbReference type="AlphaFoldDB" id="A0A9Q3DBD0"/>
<keyword evidence="6" id="KW-1185">Reference proteome</keyword>
<evidence type="ECO:0000313" key="5">
    <source>
        <dbReference type="EMBL" id="MBW0499590.1"/>
    </source>
</evidence>
<evidence type="ECO:0000256" key="3">
    <source>
        <dbReference type="SAM" id="MobiDB-lite"/>
    </source>
</evidence>
<evidence type="ECO:0000256" key="1">
    <source>
        <dbReference type="ARBA" id="ARBA00022664"/>
    </source>
</evidence>
<accession>A0A9Q3DBD0</accession>
<evidence type="ECO:0000256" key="2">
    <source>
        <dbReference type="PROSITE-ProRule" id="PRU00047"/>
    </source>
</evidence>
<keyword evidence="2" id="KW-0479">Metal-binding</keyword>
<feature type="domain" description="CCHC-type" evidence="4">
    <location>
        <begin position="174"/>
        <end position="189"/>
    </location>
</feature>
<evidence type="ECO:0000313" key="6">
    <source>
        <dbReference type="Proteomes" id="UP000765509"/>
    </source>
</evidence>
<feature type="region of interest" description="Disordered" evidence="3">
    <location>
        <begin position="41"/>
        <end position="74"/>
    </location>
</feature>
<comment type="caution">
    <text evidence="5">The sequence shown here is derived from an EMBL/GenBank/DDBJ whole genome shotgun (WGS) entry which is preliminary data.</text>
</comment>
<dbReference type="GO" id="GO:0008270">
    <property type="term" value="F:zinc ion binding"/>
    <property type="evidence" value="ECO:0007669"/>
    <property type="project" value="UniProtKB-KW"/>
</dbReference>
<feature type="compositionally biased region" description="Basic and acidic residues" evidence="3">
    <location>
        <begin position="218"/>
        <end position="231"/>
    </location>
</feature>
<gene>
    <name evidence="5" type="ORF">O181_039305</name>
</gene>
<feature type="compositionally biased region" description="Basic and acidic residues" evidence="3">
    <location>
        <begin position="145"/>
        <end position="169"/>
    </location>
</feature>
<keyword evidence="1" id="KW-0507">mRNA processing</keyword>
<dbReference type="GO" id="GO:0003676">
    <property type="term" value="F:nucleic acid binding"/>
    <property type="evidence" value="ECO:0007669"/>
    <property type="project" value="InterPro"/>
</dbReference>
<dbReference type="PROSITE" id="PS50158">
    <property type="entry name" value="ZF_CCHC"/>
    <property type="match status" value="1"/>
</dbReference>
<feature type="compositionally biased region" description="Basic and acidic residues" evidence="3">
    <location>
        <begin position="45"/>
        <end position="61"/>
    </location>
</feature>
<name>A0A9Q3DBD0_9BASI</name>
<feature type="compositionally biased region" description="Polar residues" evidence="3">
    <location>
        <begin position="174"/>
        <end position="185"/>
    </location>
</feature>
<organism evidence="5 6">
    <name type="scientific">Austropuccinia psidii MF-1</name>
    <dbReference type="NCBI Taxonomy" id="1389203"/>
    <lineage>
        <taxon>Eukaryota</taxon>
        <taxon>Fungi</taxon>
        <taxon>Dikarya</taxon>
        <taxon>Basidiomycota</taxon>
        <taxon>Pucciniomycotina</taxon>
        <taxon>Pucciniomycetes</taxon>
        <taxon>Pucciniales</taxon>
        <taxon>Sphaerophragmiaceae</taxon>
        <taxon>Austropuccinia</taxon>
    </lineage>
</organism>
<dbReference type="InterPro" id="IPR036875">
    <property type="entry name" value="Znf_CCHC_sf"/>
</dbReference>
<keyword evidence="2" id="KW-0862">Zinc</keyword>
<dbReference type="SUPFAM" id="SSF57756">
    <property type="entry name" value="Retrovirus zinc finger-like domains"/>
    <property type="match status" value="1"/>
</dbReference>
<keyword evidence="2" id="KW-0863">Zinc-finger</keyword>
<proteinExistence type="predicted"/>
<dbReference type="Gene3D" id="4.10.60.10">
    <property type="entry name" value="Zinc finger, CCHC-type"/>
    <property type="match status" value="1"/>
</dbReference>
<reference evidence="5" key="1">
    <citation type="submission" date="2021-03" db="EMBL/GenBank/DDBJ databases">
        <title>Draft genome sequence of rust myrtle Austropuccinia psidii MF-1, a brazilian biotype.</title>
        <authorList>
            <person name="Quecine M.C."/>
            <person name="Pachon D.M.R."/>
            <person name="Bonatelli M.L."/>
            <person name="Correr F.H."/>
            <person name="Franceschini L.M."/>
            <person name="Leite T.F."/>
            <person name="Margarido G.R.A."/>
            <person name="Almeida C.A."/>
            <person name="Ferrarezi J.A."/>
            <person name="Labate C.A."/>
        </authorList>
    </citation>
    <scope>NUCLEOTIDE SEQUENCE</scope>
    <source>
        <strain evidence="5">MF-1</strain>
    </source>
</reference>
<feature type="region of interest" description="Disordered" evidence="3">
    <location>
        <begin position="143"/>
        <end position="185"/>
    </location>
</feature>
<dbReference type="Proteomes" id="UP000765509">
    <property type="component" value="Unassembled WGS sequence"/>
</dbReference>
<dbReference type="SMART" id="SM00343">
    <property type="entry name" value="ZnF_C2HC"/>
    <property type="match status" value="1"/>
</dbReference>
<feature type="region of interest" description="Disordered" evidence="3">
    <location>
        <begin position="198"/>
        <end position="231"/>
    </location>
</feature>
<dbReference type="InterPro" id="IPR001878">
    <property type="entry name" value="Znf_CCHC"/>
</dbReference>
<sequence>MLTRSRPNQLSSIFKPFRDQQISGQQSPFFKIPGSFQEKTSIQGKKQDLFKPKAERVRPNDPEAVGLGERSKKEPEIVVHTSKISSPINRRITPTQIKHNVVTPEEHAVKCKCNHNCTIDEIANTSQDIRKITNIGKYSPYKRSSFREKQPSRVEFKDKPRERVEEVTKKKNSCHNCGSTDHNANNCPKEKKKVYVIEKVPEEESPTEYSESDSMGDAIREKSDEDQNPRE</sequence>
<dbReference type="OrthoDB" id="2157866at2759"/>
<dbReference type="EMBL" id="AVOT02015338">
    <property type="protein sequence ID" value="MBW0499590.1"/>
    <property type="molecule type" value="Genomic_DNA"/>
</dbReference>
<protein>
    <recommendedName>
        <fullName evidence="4">CCHC-type domain-containing protein</fullName>
    </recommendedName>
</protein>